<dbReference type="GO" id="GO:0016787">
    <property type="term" value="F:hydrolase activity"/>
    <property type="evidence" value="ECO:0007669"/>
    <property type="project" value="UniProtKB-KW"/>
</dbReference>
<keyword evidence="4" id="KW-1185">Reference proteome</keyword>
<feature type="chain" id="PRO_5045816099" evidence="1">
    <location>
        <begin position="20"/>
        <end position="261"/>
    </location>
</feature>
<keyword evidence="1" id="KW-0732">Signal</keyword>
<dbReference type="InterPro" id="IPR050261">
    <property type="entry name" value="FrsA_esterase"/>
</dbReference>
<organism evidence="3 4">
    <name type="scientific">Lysobacter arenosi</name>
    <dbReference type="NCBI Taxonomy" id="2795387"/>
    <lineage>
        <taxon>Bacteria</taxon>
        <taxon>Pseudomonadati</taxon>
        <taxon>Pseudomonadota</taxon>
        <taxon>Gammaproteobacteria</taxon>
        <taxon>Lysobacterales</taxon>
        <taxon>Lysobacteraceae</taxon>
        <taxon>Lysobacter</taxon>
    </lineage>
</organism>
<reference evidence="3 4" key="1">
    <citation type="submission" date="2021-02" db="EMBL/GenBank/DDBJ databases">
        <title>Lysobacter arenosi sp. nov., isolated from soil of gangwondo yeongwol, south Korea.</title>
        <authorList>
            <person name="Kim K.R."/>
            <person name="Kim K.H."/>
            <person name="Jeon C.O."/>
        </authorList>
    </citation>
    <scope>NUCLEOTIDE SEQUENCE [LARGE SCALE GENOMIC DNA]</scope>
    <source>
        <strain evidence="3 4">R7</strain>
    </source>
</reference>
<dbReference type="PANTHER" id="PTHR22946">
    <property type="entry name" value="DIENELACTONE HYDROLASE DOMAIN-CONTAINING PROTEIN-RELATED"/>
    <property type="match status" value="1"/>
</dbReference>
<protein>
    <submittedName>
        <fullName evidence="3">Dienelactone hydrolase family protein</fullName>
    </submittedName>
</protein>
<dbReference type="SUPFAM" id="SSF53474">
    <property type="entry name" value="alpha/beta-Hydrolases"/>
    <property type="match status" value="1"/>
</dbReference>
<evidence type="ECO:0000313" key="4">
    <source>
        <dbReference type="Proteomes" id="UP000663400"/>
    </source>
</evidence>
<sequence>MQRLMLAAVLSLCSLPAMAAMVEKPVDWTIGKDTFTGVLVYDGTNAIKRPGLVMVPNWKGINPAAIEKARQIAGDDYVVLVADVYGSKIRPTTDEEAGKVAGPLREDRATLRARAEKSVAVLKEQAGKVPLDATRIGALGFCFGGTTALELVRGGDELAGVVSLHGALATPVPTKDDGARTPVLVLNGADDRSVTDEDIAAFEKEMDAAGADWQFVNFSGAVHCFAEPEANNPPGCAYNERAAKRAYEMMFDFFRERFAAK</sequence>
<keyword evidence="3" id="KW-0378">Hydrolase</keyword>
<accession>A0ABX7RCQ1</accession>
<evidence type="ECO:0000313" key="3">
    <source>
        <dbReference type="EMBL" id="QSX75096.1"/>
    </source>
</evidence>
<gene>
    <name evidence="3" type="ORF">HIV01_000515</name>
</gene>
<dbReference type="PANTHER" id="PTHR22946:SF4">
    <property type="entry name" value="ESTERASE FRSA"/>
    <property type="match status" value="1"/>
</dbReference>
<feature type="domain" description="Dienelactone hydrolase" evidence="2">
    <location>
        <begin position="39"/>
        <end position="256"/>
    </location>
</feature>
<dbReference type="Gene3D" id="3.40.50.1820">
    <property type="entry name" value="alpha/beta hydrolase"/>
    <property type="match status" value="1"/>
</dbReference>
<evidence type="ECO:0000259" key="2">
    <source>
        <dbReference type="Pfam" id="PF01738"/>
    </source>
</evidence>
<dbReference type="Pfam" id="PF01738">
    <property type="entry name" value="DLH"/>
    <property type="match status" value="1"/>
</dbReference>
<dbReference type="InterPro" id="IPR002925">
    <property type="entry name" value="Dienelactn_hydro"/>
</dbReference>
<dbReference type="Proteomes" id="UP000663400">
    <property type="component" value="Chromosome"/>
</dbReference>
<evidence type="ECO:0000256" key="1">
    <source>
        <dbReference type="SAM" id="SignalP"/>
    </source>
</evidence>
<feature type="signal peptide" evidence="1">
    <location>
        <begin position="1"/>
        <end position="19"/>
    </location>
</feature>
<dbReference type="EMBL" id="CP071517">
    <property type="protein sequence ID" value="QSX75096.1"/>
    <property type="molecule type" value="Genomic_DNA"/>
</dbReference>
<dbReference type="RefSeq" id="WP_200604345.1">
    <property type="nucleotide sequence ID" value="NZ_CP071517.1"/>
</dbReference>
<name>A0ABX7RCQ1_9GAMM</name>
<proteinExistence type="predicted"/>
<dbReference type="InterPro" id="IPR029058">
    <property type="entry name" value="AB_hydrolase_fold"/>
</dbReference>